<dbReference type="EMBL" id="JABFUD020000017">
    <property type="protein sequence ID" value="KAI5066939.1"/>
    <property type="molecule type" value="Genomic_DNA"/>
</dbReference>
<dbReference type="Proteomes" id="UP000886520">
    <property type="component" value="Chromosome 17"/>
</dbReference>
<name>A0A9D4Z9Q5_ADICA</name>
<evidence type="ECO:0000313" key="2">
    <source>
        <dbReference type="EMBL" id="KAI5066939.1"/>
    </source>
</evidence>
<gene>
    <name evidence="2" type="ORF">GOP47_0017467</name>
</gene>
<sequence length="69" mass="7369">MQDVATQPAAREEGAASPLQGEVAPLDVAVPLDSWLNIHHDLPAPRHARSSREEACILTVLGPHAVEVQ</sequence>
<feature type="region of interest" description="Disordered" evidence="1">
    <location>
        <begin position="1"/>
        <end position="22"/>
    </location>
</feature>
<reference evidence="2" key="1">
    <citation type="submission" date="2021-01" db="EMBL/GenBank/DDBJ databases">
        <title>Adiantum capillus-veneris genome.</title>
        <authorList>
            <person name="Fang Y."/>
            <person name="Liao Q."/>
        </authorList>
    </citation>
    <scope>NUCLEOTIDE SEQUENCE</scope>
    <source>
        <strain evidence="2">H3</strain>
        <tissue evidence="2">Leaf</tissue>
    </source>
</reference>
<evidence type="ECO:0000313" key="3">
    <source>
        <dbReference type="Proteomes" id="UP000886520"/>
    </source>
</evidence>
<dbReference type="AlphaFoldDB" id="A0A9D4Z9Q5"/>
<comment type="caution">
    <text evidence="2">The sequence shown here is derived from an EMBL/GenBank/DDBJ whole genome shotgun (WGS) entry which is preliminary data.</text>
</comment>
<keyword evidence="3" id="KW-1185">Reference proteome</keyword>
<proteinExistence type="predicted"/>
<organism evidence="2 3">
    <name type="scientific">Adiantum capillus-veneris</name>
    <name type="common">Maidenhair fern</name>
    <dbReference type="NCBI Taxonomy" id="13818"/>
    <lineage>
        <taxon>Eukaryota</taxon>
        <taxon>Viridiplantae</taxon>
        <taxon>Streptophyta</taxon>
        <taxon>Embryophyta</taxon>
        <taxon>Tracheophyta</taxon>
        <taxon>Polypodiopsida</taxon>
        <taxon>Polypodiidae</taxon>
        <taxon>Polypodiales</taxon>
        <taxon>Pteridineae</taxon>
        <taxon>Pteridaceae</taxon>
        <taxon>Vittarioideae</taxon>
        <taxon>Adiantum</taxon>
    </lineage>
</organism>
<protein>
    <submittedName>
        <fullName evidence="2">Uncharacterized protein</fullName>
    </submittedName>
</protein>
<accession>A0A9D4Z9Q5</accession>
<evidence type="ECO:0000256" key="1">
    <source>
        <dbReference type="SAM" id="MobiDB-lite"/>
    </source>
</evidence>